<proteinExistence type="inferred from homology"/>
<dbReference type="GO" id="GO:0004497">
    <property type="term" value="F:monooxygenase activity"/>
    <property type="evidence" value="ECO:0007669"/>
    <property type="project" value="UniProtKB-KW"/>
</dbReference>
<protein>
    <recommendedName>
        <fullName evidence="8">Cytochrome P450</fullName>
    </recommendedName>
</protein>
<dbReference type="SUPFAM" id="SSF48264">
    <property type="entry name" value="Cytochrome P450"/>
    <property type="match status" value="1"/>
</dbReference>
<dbReference type="InterPro" id="IPR001128">
    <property type="entry name" value="Cyt_P450"/>
</dbReference>
<comment type="cofactor">
    <cofactor evidence="5">
        <name>heme</name>
        <dbReference type="ChEBI" id="CHEBI:30413"/>
    </cofactor>
</comment>
<evidence type="ECO:0000256" key="3">
    <source>
        <dbReference type="ARBA" id="ARBA00022824"/>
    </source>
</evidence>
<keyword evidence="7" id="KW-1185">Reference proteome</keyword>
<organism evidence="6 7">
    <name type="scientific">Cyclotella atomus</name>
    <dbReference type="NCBI Taxonomy" id="382360"/>
    <lineage>
        <taxon>Eukaryota</taxon>
        <taxon>Sar</taxon>
        <taxon>Stramenopiles</taxon>
        <taxon>Ochrophyta</taxon>
        <taxon>Bacillariophyta</taxon>
        <taxon>Coscinodiscophyceae</taxon>
        <taxon>Thalassiosirophycidae</taxon>
        <taxon>Stephanodiscales</taxon>
        <taxon>Stephanodiscaceae</taxon>
        <taxon>Cyclotella</taxon>
    </lineage>
</organism>
<keyword evidence="4" id="KW-0472">Membrane</keyword>
<keyword evidence="5" id="KW-0408">Iron</keyword>
<dbReference type="GO" id="GO:0046872">
    <property type="term" value="F:metal ion binding"/>
    <property type="evidence" value="ECO:0007669"/>
    <property type="project" value="UniProtKB-KW"/>
</dbReference>
<comment type="similarity">
    <text evidence="2">Belongs to the cytochrome P450 family.</text>
</comment>
<keyword evidence="5" id="KW-0349">Heme</keyword>
<dbReference type="Pfam" id="PF00067">
    <property type="entry name" value="p450"/>
    <property type="match status" value="2"/>
</dbReference>
<evidence type="ECO:0000313" key="7">
    <source>
        <dbReference type="Proteomes" id="UP001530400"/>
    </source>
</evidence>
<sequence length="352" mass="40180">MEIYGRMKNINGTGIGAMFTSTGSVWHSKRKAVSPAFSSNQIKRMNMLAVQKVESWIHERLAAANVEDVCFDVGIEMIDIVLSAICKSAFDYEMPRWERDYLRIELEHALKEFARQGVNIFRAKFSWFIPSRQRALQAGKNLHLLCLKIMDEYRKQENKATGTVIQLIMESHEAFPTCDDKAAQLLEFIVRDEQSKLRKSLQQLNPDTWNNSKELEWAIKEGMRLNPVASAGSIRKIGRNITTRDGFTIPKGSTCFLPFMLLFRNPEVFPEPDSFIPSRWENATREQLEAFQPFSLGKQNCVGQSLARAETTSIIARIISEFELSVDESSSISSEFFLTLKPVNAILRARKI</sequence>
<keyword evidence="5" id="KW-0479">Metal-binding</keyword>
<evidence type="ECO:0000256" key="4">
    <source>
        <dbReference type="ARBA" id="ARBA00023136"/>
    </source>
</evidence>
<dbReference type="InterPro" id="IPR002401">
    <property type="entry name" value="Cyt_P450_E_grp-I"/>
</dbReference>
<dbReference type="InterPro" id="IPR036396">
    <property type="entry name" value="Cyt_P450_sf"/>
</dbReference>
<dbReference type="PANTHER" id="PTHR24291">
    <property type="entry name" value="CYTOCHROME P450 FAMILY 4"/>
    <property type="match status" value="1"/>
</dbReference>
<comment type="subcellular location">
    <subcellularLocation>
        <location evidence="1">Endoplasmic reticulum membrane</location>
    </subcellularLocation>
</comment>
<keyword evidence="3" id="KW-0256">Endoplasmic reticulum</keyword>
<evidence type="ECO:0008006" key="8">
    <source>
        <dbReference type="Google" id="ProtNLM"/>
    </source>
</evidence>
<feature type="binding site" description="axial binding residue" evidence="5">
    <location>
        <position position="301"/>
    </location>
    <ligand>
        <name>heme</name>
        <dbReference type="ChEBI" id="CHEBI:30413"/>
    </ligand>
    <ligandPart>
        <name>Fe</name>
        <dbReference type="ChEBI" id="CHEBI:18248"/>
    </ligandPart>
</feature>
<dbReference type="Proteomes" id="UP001530400">
    <property type="component" value="Unassembled WGS sequence"/>
</dbReference>
<evidence type="ECO:0000256" key="1">
    <source>
        <dbReference type="ARBA" id="ARBA00004586"/>
    </source>
</evidence>
<dbReference type="InterPro" id="IPR050196">
    <property type="entry name" value="Cytochrome_P450_Monoox"/>
</dbReference>
<evidence type="ECO:0000256" key="2">
    <source>
        <dbReference type="ARBA" id="ARBA00010617"/>
    </source>
</evidence>
<evidence type="ECO:0000256" key="5">
    <source>
        <dbReference type="PIRSR" id="PIRSR602401-1"/>
    </source>
</evidence>
<comment type="caution">
    <text evidence="6">The sequence shown here is derived from an EMBL/GenBank/DDBJ whole genome shotgun (WGS) entry which is preliminary data.</text>
</comment>
<gene>
    <name evidence="6" type="ORF">ACHAWO_005287</name>
</gene>
<dbReference type="PRINTS" id="PR00463">
    <property type="entry name" value="EP450I"/>
</dbReference>
<reference evidence="6 7" key="1">
    <citation type="submission" date="2024-10" db="EMBL/GenBank/DDBJ databases">
        <title>Updated reference genomes for cyclostephanoid diatoms.</title>
        <authorList>
            <person name="Roberts W.R."/>
            <person name="Alverson A.J."/>
        </authorList>
    </citation>
    <scope>NUCLEOTIDE SEQUENCE [LARGE SCALE GENOMIC DNA]</scope>
    <source>
        <strain evidence="6 7">AJA010-31</strain>
    </source>
</reference>
<dbReference type="AlphaFoldDB" id="A0ABD3P457"/>
<dbReference type="Gene3D" id="1.10.630.10">
    <property type="entry name" value="Cytochrome P450"/>
    <property type="match status" value="2"/>
</dbReference>
<evidence type="ECO:0000313" key="6">
    <source>
        <dbReference type="EMBL" id="KAL3782512.1"/>
    </source>
</evidence>
<dbReference type="EMBL" id="JALLPJ020000803">
    <property type="protein sequence ID" value="KAL3782512.1"/>
    <property type="molecule type" value="Genomic_DNA"/>
</dbReference>
<name>A0ABD3P457_9STRA</name>
<accession>A0ABD3P457</accession>
<dbReference type="PANTHER" id="PTHR24291:SF189">
    <property type="entry name" value="CYTOCHROME P450 4C3-RELATED"/>
    <property type="match status" value="1"/>
</dbReference>
<dbReference type="CDD" id="cd00302">
    <property type="entry name" value="cytochrome_P450"/>
    <property type="match status" value="1"/>
</dbReference>